<evidence type="ECO:0000259" key="1">
    <source>
        <dbReference type="Pfam" id="PF07596"/>
    </source>
</evidence>
<accession>A0A9X2FAK1</accession>
<proteinExistence type="predicted"/>
<dbReference type="PANTHER" id="PTHR30093">
    <property type="entry name" value="GENERAL SECRETION PATHWAY PROTEIN G"/>
    <property type="match status" value="1"/>
</dbReference>
<dbReference type="EMBL" id="JAMXLR010000037">
    <property type="protein sequence ID" value="MCO6044648.1"/>
    <property type="molecule type" value="Genomic_DNA"/>
</dbReference>
<dbReference type="AlphaFoldDB" id="A0A9X2FAK1"/>
<dbReference type="SUPFAM" id="SSF54523">
    <property type="entry name" value="Pili subunits"/>
    <property type="match status" value="1"/>
</dbReference>
<organism evidence="2 3">
    <name type="scientific">Aeoliella straminimaris</name>
    <dbReference type="NCBI Taxonomy" id="2954799"/>
    <lineage>
        <taxon>Bacteria</taxon>
        <taxon>Pseudomonadati</taxon>
        <taxon>Planctomycetota</taxon>
        <taxon>Planctomycetia</taxon>
        <taxon>Pirellulales</taxon>
        <taxon>Lacipirellulaceae</taxon>
        <taxon>Aeoliella</taxon>
    </lineage>
</organism>
<feature type="domain" description="DUF1559" evidence="1">
    <location>
        <begin position="23"/>
        <end position="286"/>
    </location>
</feature>
<gene>
    <name evidence="2" type="ORF">NG895_12090</name>
</gene>
<keyword evidence="3" id="KW-1185">Reference proteome</keyword>
<sequence>MVELLVVIAIIGILVALLLPAVQAAREAARRSQCQNNLKQNGLAALNFESARGHFPSGSETIFPEHCSSTGDCRGTSYAVQMLPYMEQGVIPDIFDFDQEGGTLSLWANSGDILENTELSVFRCPSFFDDVNPPARKDYFAICGGRYPEGPGNSGEVFYDGVYYLNSRTRISKITDGTSNTMAIGEAIHYVLRGWGPGSMKPREGGPSLWFLGGNCQGNSDRTDCFGLTDFHGRSLRNTKLPMNSKLPILRHENANDTPMGSAHTGGAQFAYCDGHVDFLQDDIDMDVYQALSTRAGGEIINEL</sequence>
<evidence type="ECO:0000313" key="3">
    <source>
        <dbReference type="Proteomes" id="UP001155241"/>
    </source>
</evidence>
<dbReference type="Pfam" id="PF07596">
    <property type="entry name" value="SBP_bac_10"/>
    <property type="match status" value="1"/>
</dbReference>
<dbReference type="InterPro" id="IPR027558">
    <property type="entry name" value="Pre_pil_HX9DG_C"/>
</dbReference>
<dbReference type="InterPro" id="IPR011453">
    <property type="entry name" value="DUF1559"/>
</dbReference>
<dbReference type="Gene3D" id="3.30.700.10">
    <property type="entry name" value="Glycoprotein, Type 4 Pilin"/>
    <property type="match status" value="1"/>
</dbReference>
<dbReference type="Proteomes" id="UP001155241">
    <property type="component" value="Unassembled WGS sequence"/>
</dbReference>
<comment type="caution">
    <text evidence="2">The sequence shown here is derived from an EMBL/GenBank/DDBJ whole genome shotgun (WGS) entry which is preliminary data.</text>
</comment>
<dbReference type="NCBIfam" id="TIGR04294">
    <property type="entry name" value="pre_pil_HX9DG"/>
    <property type="match status" value="1"/>
</dbReference>
<reference evidence="2" key="1">
    <citation type="submission" date="2022-06" db="EMBL/GenBank/DDBJ databases">
        <title>Aeoliella straminimaris, a novel planctomycete from sediments.</title>
        <authorList>
            <person name="Vitorino I.R."/>
            <person name="Lage O.M."/>
        </authorList>
    </citation>
    <scope>NUCLEOTIDE SEQUENCE</scope>
    <source>
        <strain evidence="2">ICT_H6.2</strain>
    </source>
</reference>
<protein>
    <submittedName>
        <fullName evidence="2">DUF1559 domain-containing protein</fullName>
    </submittedName>
</protein>
<dbReference type="PANTHER" id="PTHR30093:SF2">
    <property type="entry name" value="TYPE II SECRETION SYSTEM PROTEIN H"/>
    <property type="match status" value="1"/>
</dbReference>
<evidence type="ECO:0000313" key="2">
    <source>
        <dbReference type="EMBL" id="MCO6044648.1"/>
    </source>
</evidence>
<dbReference type="RefSeq" id="WP_252852764.1">
    <property type="nucleotide sequence ID" value="NZ_JAMXLR010000037.1"/>
</dbReference>
<name>A0A9X2FAK1_9BACT</name>
<dbReference type="InterPro" id="IPR045584">
    <property type="entry name" value="Pilin-like"/>
</dbReference>